<keyword evidence="3 6" id="KW-0732">Signal</keyword>
<evidence type="ECO:0000256" key="5">
    <source>
        <dbReference type="ARBA" id="ARBA00023237"/>
    </source>
</evidence>
<dbReference type="PANTHER" id="PTHR38776">
    <property type="entry name" value="MLTA-INTERACTING PROTEIN-RELATED"/>
    <property type="match status" value="1"/>
</dbReference>
<dbReference type="GO" id="GO:0009279">
    <property type="term" value="C:cell outer membrane"/>
    <property type="evidence" value="ECO:0007669"/>
    <property type="project" value="UniProtKB-SubCell"/>
</dbReference>
<keyword evidence="8" id="KW-1185">Reference proteome</keyword>
<feature type="chain" id="PRO_5012941696" evidence="6">
    <location>
        <begin position="17"/>
        <end position="263"/>
    </location>
</feature>
<organism evidence="7 8">
    <name type="scientific">Sphingomonas mucosissima</name>
    <dbReference type="NCBI Taxonomy" id="370959"/>
    <lineage>
        <taxon>Bacteria</taxon>
        <taxon>Pseudomonadati</taxon>
        <taxon>Pseudomonadota</taxon>
        <taxon>Alphaproteobacteria</taxon>
        <taxon>Sphingomonadales</taxon>
        <taxon>Sphingomonadaceae</taxon>
        <taxon>Sphingomonas</taxon>
    </lineage>
</organism>
<evidence type="ECO:0000313" key="7">
    <source>
        <dbReference type="EMBL" id="OWK28131.1"/>
    </source>
</evidence>
<evidence type="ECO:0000256" key="4">
    <source>
        <dbReference type="ARBA" id="ARBA00023136"/>
    </source>
</evidence>
<keyword evidence="4" id="KW-0472">Membrane</keyword>
<sequence length="263" mass="28021">MAILLFGRATAFFVLGATCATGVAAQEAPRRTRIAAGPQLVPRFPGAKGVVVRPFLDFSRVRGDQVFQFEAADESSSTSIVQNSGFAVGPAVNLEGSRRTRDVPGVPKVGFTVEAGGFAQYTASALPMRGRVELRQGIGGHKGLIGVASLDYVARDADEWLFAIGPRVTYSNGKYQRAYFGVPVESVGTSGLAAYRPSGGVHAVGATASYLKQLSRHWGVSTYAKYDRLVDDAADSPVVRRYGSRNQWSGGLALSYTFFGRAN</sequence>
<gene>
    <name evidence="7" type="ORF">SPMU_29850</name>
</gene>
<dbReference type="Pfam" id="PF06629">
    <property type="entry name" value="MipA"/>
    <property type="match status" value="1"/>
</dbReference>
<comment type="caution">
    <text evidence="7">The sequence shown here is derived from an EMBL/GenBank/DDBJ whole genome shotgun (WGS) entry which is preliminary data.</text>
</comment>
<dbReference type="EMBL" id="NBBJ01000006">
    <property type="protein sequence ID" value="OWK28131.1"/>
    <property type="molecule type" value="Genomic_DNA"/>
</dbReference>
<accession>A0A245ZEE7</accession>
<proteinExistence type="inferred from homology"/>
<feature type="signal peptide" evidence="6">
    <location>
        <begin position="1"/>
        <end position="16"/>
    </location>
</feature>
<dbReference type="AlphaFoldDB" id="A0A245ZEE7"/>
<evidence type="ECO:0000256" key="3">
    <source>
        <dbReference type="ARBA" id="ARBA00022729"/>
    </source>
</evidence>
<comment type="subcellular location">
    <subcellularLocation>
        <location evidence="1">Cell outer membrane</location>
    </subcellularLocation>
</comment>
<reference evidence="7 8" key="1">
    <citation type="submission" date="2017-03" db="EMBL/GenBank/DDBJ databases">
        <title>Genome sequence of Sphingomonas mucosissima DSM 17494.</title>
        <authorList>
            <person name="Poehlein A."/>
            <person name="Wuebbeler J.H."/>
            <person name="Steinbuechel A."/>
            <person name="Daniel R."/>
        </authorList>
    </citation>
    <scope>NUCLEOTIDE SEQUENCE [LARGE SCALE GENOMIC DNA]</scope>
    <source>
        <strain evidence="7 8">DSM 17494</strain>
    </source>
</reference>
<keyword evidence="5" id="KW-0998">Cell outer membrane</keyword>
<evidence type="ECO:0000256" key="2">
    <source>
        <dbReference type="ARBA" id="ARBA00005722"/>
    </source>
</evidence>
<dbReference type="InterPro" id="IPR010583">
    <property type="entry name" value="MipA"/>
</dbReference>
<protein>
    <submittedName>
        <fullName evidence="7">MltA-interacting protein MipA</fullName>
    </submittedName>
</protein>
<name>A0A245ZEE7_9SPHN</name>
<comment type="similarity">
    <text evidence="2">Belongs to the MipA/OmpV family.</text>
</comment>
<evidence type="ECO:0000256" key="1">
    <source>
        <dbReference type="ARBA" id="ARBA00004442"/>
    </source>
</evidence>
<dbReference type="PANTHER" id="PTHR38776:SF1">
    <property type="entry name" value="MLTA-INTERACTING PROTEIN-RELATED"/>
    <property type="match status" value="1"/>
</dbReference>
<dbReference type="OrthoDB" id="5462484at2"/>
<evidence type="ECO:0000313" key="8">
    <source>
        <dbReference type="Proteomes" id="UP000197783"/>
    </source>
</evidence>
<dbReference type="Proteomes" id="UP000197783">
    <property type="component" value="Unassembled WGS sequence"/>
</dbReference>
<evidence type="ECO:0000256" key="6">
    <source>
        <dbReference type="SAM" id="SignalP"/>
    </source>
</evidence>
<dbReference type="RefSeq" id="WP_088334777.1">
    <property type="nucleotide sequence ID" value="NZ_NBBJ01000006.1"/>
</dbReference>